<comment type="caution">
    <text evidence="3">The sequence shown here is derived from an EMBL/GenBank/DDBJ whole genome shotgun (WGS) entry which is preliminary data.</text>
</comment>
<dbReference type="PANTHER" id="PTHR24260:SF136">
    <property type="entry name" value="GH08193P-RELATED"/>
    <property type="match status" value="1"/>
</dbReference>
<dbReference type="AlphaFoldDB" id="A0AAW2YL59"/>
<organism evidence="3 4">
    <name type="scientific">Acrasis kona</name>
    <dbReference type="NCBI Taxonomy" id="1008807"/>
    <lineage>
        <taxon>Eukaryota</taxon>
        <taxon>Discoba</taxon>
        <taxon>Heterolobosea</taxon>
        <taxon>Tetramitia</taxon>
        <taxon>Eutetramitia</taxon>
        <taxon>Acrasidae</taxon>
        <taxon>Acrasis</taxon>
    </lineage>
</organism>
<dbReference type="InterPro" id="IPR001314">
    <property type="entry name" value="Peptidase_S1A"/>
</dbReference>
<evidence type="ECO:0000313" key="3">
    <source>
        <dbReference type="EMBL" id="KAL0477760.1"/>
    </source>
</evidence>
<sequence length="323" mass="34621">MKTASIVTLLLLTVASVLAVKGGIEVQQGQYSYLVYIMVDPGTPSTYACSGGIVSKKYVISAGHCSFGGRFQVIINRSSVRGYRLTDLVDVVKVTRPNNFGKDGLFNYNDIAIWELAREVEEAPGLVQYLNIGLNPPPVDSRIIIAGFGQLAGPTGTPNAHWGVTKVSPDSQCRFNSYRPEVAFCSVDPNIYACPGDSGTPIVVKPRDSERYVQVGVNSFGYDGPCGFKQPDSVIGKISAMIDFIRANTQLAPPTFVQVNYNNLVFPDGTSPPATPTTTSAPAPGAGYDTRGCWTCPAGFIHWFQRGGYTSAPGGDRCACVRI</sequence>
<feature type="domain" description="Peptidase S1" evidence="2">
    <location>
        <begin position="20"/>
        <end position="250"/>
    </location>
</feature>
<feature type="signal peptide" evidence="1">
    <location>
        <begin position="1"/>
        <end position="19"/>
    </location>
</feature>
<evidence type="ECO:0000313" key="4">
    <source>
        <dbReference type="Proteomes" id="UP001431209"/>
    </source>
</evidence>
<name>A0AAW2YL59_9EUKA</name>
<dbReference type="SMART" id="SM00020">
    <property type="entry name" value="Tryp_SPc"/>
    <property type="match status" value="1"/>
</dbReference>
<dbReference type="Proteomes" id="UP001431209">
    <property type="component" value="Unassembled WGS sequence"/>
</dbReference>
<accession>A0AAW2YL59</accession>
<dbReference type="EMBL" id="JAOPGA020000236">
    <property type="protein sequence ID" value="KAL0477760.1"/>
    <property type="molecule type" value="Genomic_DNA"/>
</dbReference>
<keyword evidence="4" id="KW-1185">Reference proteome</keyword>
<dbReference type="InterPro" id="IPR001254">
    <property type="entry name" value="Trypsin_dom"/>
</dbReference>
<dbReference type="PANTHER" id="PTHR24260">
    <property type="match status" value="1"/>
</dbReference>
<dbReference type="PROSITE" id="PS00134">
    <property type="entry name" value="TRYPSIN_HIS"/>
    <property type="match status" value="1"/>
</dbReference>
<feature type="chain" id="PRO_5043710960" evidence="1">
    <location>
        <begin position="20"/>
        <end position="323"/>
    </location>
</feature>
<dbReference type="GO" id="GO:0004252">
    <property type="term" value="F:serine-type endopeptidase activity"/>
    <property type="evidence" value="ECO:0007669"/>
    <property type="project" value="InterPro"/>
</dbReference>
<reference evidence="3 4" key="1">
    <citation type="submission" date="2024-03" db="EMBL/GenBank/DDBJ databases">
        <title>The Acrasis kona genome and developmental transcriptomes reveal deep origins of eukaryotic multicellular pathways.</title>
        <authorList>
            <person name="Sheikh S."/>
            <person name="Fu C.-J."/>
            <person name="Brown M.W."/>
            <person name="Baldauf S.L."/>
        </authorList>
    </citation>
    <scope>NUCLEOTIDE SEQUENCE [LARGE SCALE GENOMIC DNA]</scope>
    <source>
        <strain evidence="3 4">ATCC MYA-3509</strain>
    </source>
</reference>
<evidence type="ECO:0000256" key="1">
    <source>
        <dbReference type="SAM" id="SignalP"/>
    </source>
</evidence>
<dbReference type="SUPFAM" id="SSF50494">
    <property type="entry name" value="Trypsin-like serine proteases"/>
    <property type="match status" value="1"/>
</dbReference>
<evidence type="ECO:0000259" key="2">
    <source>
        <dbReference type="PROSITE" id="PS50240"/>
    </source>
</evidence>
<keyword evidence="1" id="KW-0732">Signal</keyword>
<dbReference type="InterPro" id="IPR051333">
    <property type="entry name" value="CLIP_Serine_Protease"/>
</dbReference>
<dbReference type="Pfam" id="PF00089">
    <property type="entry name" value="Trypsin"/>
    <property type="match status" value="1"/>
</dbReference>
<dbReference type="InterPro" id="IPR009003">
    <property type="entry name" value="Peptidase_S1_PA"/>
</dbReference>
<protein>
    <submittedName>
        <fullName evidence="3">Trypsin PRSS</fullName>
    </submittedName>
</protein>
<dbReference type="Gene3D" id="2.40.10.10">
    <property type="entry name" value="Trypsin-like serine proteases"/>
    <property type="match status" value="1"/>
</dbReference>
<dbReference type="PRINTS" id="PR00722">
    <property type="entry name" value="CHYMOTRYPSIN"/>
</dbReference>
<dbReference type="PROSITE" id="PS50240">
    <property type="entry name" value="TRYPSIN_DOM"/>
    <property type="match status" value="1"/>
</dbReference>
<proteinExistence type="predicted"/>
<dbReference type="GO" id="GO:0006508">
    <property type="term" value="P:proteolysis"/>
    <property type="evidence" value="ECO:0007669"/>
    <property type="project" value="InterPro"/>
</dbReference>
<dbReference type="InterPro" id="IPR018114">
    <property type="entry name" value="TRYPSIN_HIS"/>
</dbReference>
<dbReference type="InterPro" id="IPR043504">
    <property type="entry name" value="Peptidase_S1_PA_chymotrypsin"/>
</dbReference>
<gene>
    <name evidence="3" type="ORF">AKO1_013884</name>
</gene>